<dbReference type="AlphaFoldDB" id="A0A067K5K1"/>
<keyword evidence="3 4" id="KW-0472">Membrane</keyword>
<organism evidence="5 6">
    <name type="scientific">Jatropha curcas</name>
    <name type="common">Barbados nut</name>
    <dbReference type="NCBI Taxonomy" id="180498"/>
    <lineage>
        <taxon>Eukaryota</taxon>
        <taxon>Viridiplantae</taxon>
        <taxon>Streptophyta</taxon>
        <taxon>Embryophyta</taxon>
        <taxon>Tracheophyta</taxon>
        <taxon>Spermatophyta</taxon>
        <taxon>Magnoliopsida</taxon>
        <taxon>eudicotyledons</taxon>
        <taxon>Gunneridae</taxon>
        <taxon>Pentapetalae</taxon>
        <taxon>rosids</taxon>
        <taxon>fabids</taxon>
        <taxon>Malpighiales</taxon>
        <taxon>Euphorbiaceae</taxon>
        <taxon>Crotonoideae</taxon>
        <taxon>Jatropheae</taxon>
        <taxon>Jatropha</taxon>
    </lineage>
</organism>
<dbReference type="STRING" id="180498.A0A067K5K1"/>
<reference evidence="5 6" key="1">
    <citation type="journal article" date="2014" name="PLoS ONE">
        <title>Global Analysis of Gene Expression Profiles in Physic Nut (Jatropha curcas L.) Seedlings Exposed to Salt Stress.</title>
        <authorList>
            <person name="Zhang L."/>
            <person name="Zhang C."/>
            <person name="Wu P."/>
            <person name="Chen Y."/>
            <person name="Li M."/>
            <person name="Jiang H."/>
            <person name="Wu G."/>
        </authorList>
    </citation>
    <scope>NUCLEOTIDE SEQUENCE [LARGE SCALE GENOMIC DNA]</scope>
    <source>
        <strain evidence="6">cv. GZQX0401</strain>
        <tissue evidence="5">Young leaves</tissue>
    </source>
</reference>
<evidence type="ECO:0000256" key="2">
    <source>
        <dbReference type="ARBA" id="ARBA00022989"/>
    </source>
</evidence>
<dbReference type="PANTHER" id="PTHR31218">
    <property type="entry name" value="WAT1-RELATED PROTEIN"/>
    <property type="match status" value="1"/>
</dbReference>
<protein>
    <recommendedName>
        <fullName evidence="7">WAT1-related protein</fullName>
    </recommendedName>
</protein>
<name>A0A067K5K1_JATCU</name>
<evidence type="ECO:0000313" key="5">
    <source>
        <dbReference type="EMBL" id="KDP27540.1"/>
    </source>
</evidence>
<dbReference type="EMBL" id="KK914822">
    <property type="protein sequence ID" value="KDP27540.1"/>
    <property type="molecule type" value="Genomic_DNA"/>
</dbReference>
<evidence type="ECO:0000256" key="4">
    <source>
        <dbReference type="SAM" id="Phobius"/>
    </source>
</evidence>
<dbReference type="GO" id="GO:0016020">
    <property type="term" value="C:membrane"/>
    <property type="evidence" value="ECO:0007669"/>
    <property type="project" value="InterPro"/>
</dbReference>
<keyword evidence="6" id="KW-1185">Reference proteome</keyword>
<dbReference type="Proteomes" id="UP000027138">
    <property type="component" value="Unassembled WGS sequence"/>
</dbReference>
<sequence>MAAIMGLEKINMRCLRSAAKVIGTILCVGGAIVMVLVRGPKLLNSSVFYGQNWLLGCLYLVGSTCRWSCWLILQALEVWGSQHGPCGSARSRGVPGHGRAYWHGYGCALFWKCGSCVALACFSCTGQVSISSVRTGVLFGTAWGVHLSGSPRHLRLGRAP</sequence>
<evidence type="ECO:0000256" key="1">
    <source>
        <dbReference type="ARBA" id="ARBA00022692"/>
    </source>
</evidence>
<feature type="transmembrane region" description="Helical" evidence="4">
    <location>
        <begin position="21"/>
        <end position="40"/>
    </location>
</feature>
<dbReference type="OrthoDB" id="1728340at2759"/>
<keyword evidence="1 4" id="KW-0812">Transmembrane</keyword>
<evidence type="ECO:0008006" key="7">
    <source>
        <dbReference type="Google" id="ProtNLM"/>
    </source>
</evidence>
<keyword evidence="2 4" id="KW-1133">Transmembrane helix</keyword>
<proteinExistence type="predicted"/>
<evidence type="ECO:0000313" key="6">
    <source>
        <dbReference type="Proteomes" id="UP000027138"/>
    </source>
</evidence>
<gene>
    <name evidence="5" type="ORF">JCGZ_20105</name>
</gene>
<evidence type="ECO:0000256" key="3">
    <source>
        <dbReference type="ARBA" id="ARBA00023136"/>
    </source>
</evidence>
<dbReference type="InterPro" id="IPR030184">
    <property type="entry name" value="WAT1-related"/>
</dbReference>
<accession>A0A067K5K1</accession>
<dbReference type="GO" id="GO:0022857">
    <property type="term" value="F:transmembrane transporter activity"/>
    <property type="evidence" value="ECO:0007669"/>
    <property type="project" value="InterPro"/>
</dbReference>